<feature type="domain" description="DUF4352" evidence="3">
    <location>
        <begin position="46"/>
        <end position="175"/>
    </location>
</feature>
<evidence type="ECO:0000259" key="3">
    <source>
        <dbReference type="Pfam" id="PF11611"/>
    </source>
</evidence>
<organism evidence="4 5">
    <name type="scientific">Halorubrum ezzemoulense</name>
    <name type="common">Halorubrum chaoviator</name>
    <dbReference type="NCBI Taxonomy" id="337243"/>
    <lineage>
        <taxon>Archaea</taxon>
        <taxon>Methanobacteriati</taxon>
        <taxon>Methanobacteriota</taxon>
        <taxon>Stenosarchaea group</taxon>
        <taxon>Halobacteria</taxon>
        <taxon>Halobacteriales</taxon>
        <taxon>Haloferacaceae</taxon>
        <taxon>Halorubrum</taxon>
    </lineage>
</organism>
<feature type="region of interest" description="Disordered" evidence="2">
    <location>
        <begin position="1"/>
        <end position="43"/>
    </location>
</feature>
<dbReference type="EMBL" id="CP034940">
    <property type="protein sequence ID" value="QAY21397.1"/>
    <property type="molecule type" value="Genomic_DNA"/>
</dbReference>
<dbReference type="Proteomes" id="UP000293073">
    <property type="component" value="Chromosome"/>
</dbReference>
<gene>
    <name evidence="4" type="ORF">EO776_09290</name>
</gene>
<evidence type="ECO:0000256" key="1">
    <source>
        <dbReference type="ARBA" id="ARBA00022729"/>
    </source>
</evidence>
<proteinExistence type="predicted"/>
<evidence type="ECO:0000313" key="5">
    <source>
        <dbReference type="Proteomes" id="UP000293073"/>
    </source>
</evidence>
<dbReference type="AlphaFoldDB" id="A0A481RJE0"/>
<accession>A0A481RJE0</accession>
<sequence>MGDPGTSGTSDGTSGTSDGTSGTSDGTSGTSDGTSGDNNVRTHQMGESFTVGDEGQSIEYNVQDAYSTSYISGPIERQEADGQYIILTLSMENVGDESVDITTNHFTMVDSQDRTFDASSEQTLWVESDPRIQVEGVSFEQLQPGITTEGAVVFQVPEGASEIQFKVEPTGPFSNADEHYVELELEQLEE</sequence>
<keyword evidence="1" id="KW-0732">Signal</keyword>
<dbReference type="InterPro" id="IPR029050">
    <property type="entry name" value="Immunoprotect_excell_Ig-like"/>
</dbReference>
<reference evidence="5" key="1">
    <citation type="submission" date="2019-01" db="EMBL/GenBank/DDBJ databases">
        <title>Complete genome of Halorubrum ezzemoulense strain FB21.</title>
        <authorList>
            <person name="Feng Y."/>
            <person name="Louyakis A.S."/>
            <person name="Papke R.T."/>
            <person name="Gogarten J.P."/>
        </authorList>
    </citation>
    <scope>NUCLEOTIDE SEQUENCE [LARGE SCALE GENOMIC DNA]</scope>
    <source>
        <strain evidence="5">Fb21</strain>
    </source>
</reference>
<evidence type="ECO:0000256" key="2">
    <source>
        <dbReference type="SAM" id="MobiDB-lite"/>
    </source>
</evidence>
<name>A0A481RJE0_HALEZ</name>
<dbReference type="Pfam" id="PF11611">
    <property type="entry name" value="DUF4352"/>
    <property type="match status" value="1"/>
</dbReference>
<dbReference type="InterPro" id="IPR029051">
    <property type="entry name" value="DUF4352"/>
</dbReference>
<dbReference type="KEGG" id="hezz:EO776_09290"/>
<protein>
    <submittedName>
        <fullName evidence="4">DUF4352 domain-containing protein</fullName>
    </submittedName>
</protein>
<evidence type="ECO:0000313" key="4">
    <source>
        <dbReference type="EMBL" id="QAY21397.1"/>
    </source>
</evidence>
<feature type="compositionally biased region" description="Low complexity" evidence="2">
    <location>
        <begin position="1"/>
        <end position="37"/>
    </location>
</feature>
<dbReference type="Gene3D" id="2.60.40.1240">
    <property type="match status" value="1"/>
</dbReference>